<reference evidence="1" key="1">
    <citation type="journal article" date="2022" name="bioRxiv">
        <title>Sequencing and chromosome-scale assembly of the giantPleurodeles waltlgenome.</title>
        <authorList>
            <person name="Brown T."/>
            <person name="Elewa A."/>
            <person name="Iarovenko S."/>
            <person name="Subramanian E."/>
            <person name="Araus A.J."/>
            <person name="Petzold A."/>
            <person name="Susuki M."/>
            <person name="Suzuki K.-i.T."/>
            <person name="Hayashi T."/>
            <person name="Toyoda A."/>
            <person name="Oliveira C."/>
            <person name="Osipova E."/>
            <person name="Leigh N.D."/>
            <person name="Simon A."/>
            <person name="Yun M.H."/>
        </authorList>
    </citation>
    <scope>NUCLEOTIDE SEQUENCE</scope>
    <source>
        <strain evidence="1">20211129_DDA</strain>
        <tissue evidence="1">Liver</tissue>
    </source>
</reference>
<accession>A0AAV7TRA6</accession>
<dbReference type="AlphaFoldDB" id="A0AAV7TRA6"/>
<sequence length="77" mass="8450">MQEFLPSCVPLPLSSRDPSPLPDVLAPLNGHQLHIRSWGALQMFSFAYTPNPQPAKPLGWSSSKRRPILGVCAQLTV</sequence>
<protein>
    <submittedName>
        <fullName evidence="1">Uncharacterized protein</fullName>
    </submittedName>
</protein>
<gene>
    <name evidence="1" type="ORF">NDU88_004033</name>
</gene>
<organism evidence="1 2">
    <name type="scientific">Pleurodeles waltl</name>
    <name type="common">Iberian ribbed newt</name>
    <dbReference type="NCBI Taxonomy" id="8319"/>
    <lineage>
        <taxon>Eukaryota</taxon>
        <taxon>Metazoa</taxon>
        <taxon>Chordata</taxon>
        <taxon>Craniata</taxon>
        <taxon>Vertebrata</taxon>
        <taxon>Euteleostomi</taxon>
        <taxon>Amphibia</taxon>
        <taxon>Batrachia</taxon>
        <taxon>Caudata</taxon>
        <taxon>Salamandroidea</taxon>
        <taxon>Salamandridae</taxon>
        <taxon>Pleurodelinae</taxon>
        <taxon>Pleurodeles</taxon>
    </lineage>
</organism>
<keyword evidence="2" id="KW-1185">Reference proteome</keyword>
<evidence type="ECO:0000313" key="2">
    <source>
        <dbReference type="Proteomes" id="UP001066276"/>
    </source>
</evidence>
<proteinExistence type="predicted"/>
<dbReference type="EMBL" id="JANPWB010000006">
    <property type="protein sequence ID" value="KAJ1178791.1"/>
    <property type="molecule type" value="Genomic_DNA"/>
</dbReference>
<evidence type="ECO:0000313" key="1">
    <source>
        <dbReference type="EMBL" id="KAJ1178791.1"/>
    </source>
</evidence>
<comment type="caution">
    <text evidence="1">The sequence shown here is derived from an EMBL/GenBank/DDBJ whole genome shotgun (WGS) entry which is preliminary data.</text>
</comment>
<dbReference type="Proteomes" id="UP001066276">
    <property type="component" value="Chromosome 3_2"/>
</dbReference>
<name>A0AAV7TRA6_PLEWA</name>